<name>A0ABR2EGC7_9ROSI</name>
<evidence type="ECO:0008006" key="3">
    <source>
        <dbReference type="Google" id="ProtNLM"/>
    </source>
</evidence>
<proteinExistence type="predicted"/>
<organism evidence="1 2">
    <name type="scientific">Hibiscus sabdariffa</name>
    <name type="common">roselle</name>
    <dbReference type="NCBI Taxonomy" id="183260"/>
    <lineage>
        <taxon>Eukaryota</taxon>
        <taxon>Viridiplantae</taxon>
        <taxon>Streptophyta</taxon>
        <taxon>Embryophyta</taxon>
        <taxon>Tracheophyta</taxon>
        <taxon>Spermatophyta</taxon>
        <taxon>Magnoliopsida</taxon>
        <taxon>eudicotyledons</taxon>
        <taxon>Gunneridae</taxon>
        <taxon>Pentapetalae</taxon>
        <taxon>rosids</taxon>
        <taxon>malvids</taxon>
        <taxon>Malvales</taxon>
        <taxon>Malvaceae</taxon>
        <taxon>Malvoideae</taxon>
        <taxon>Hibiscus</taxon>
    </lineage>
</organism>
<dbReference type="EMBL" id="JBBPBM010000014">
    <property type="protein sequence ID" value="KAK8560300.1"/>
    <property type="molecule type" value="Genomic_DNA"/>
</dbReference>
<reference evidence="1 2" key="1">
    <citation type="journal article" date="2024" name="G3 (Bethesda)">
        <title>Genome assembly of Hibiscus sabdariffa L. provides insights into metabolisms of medicinal natural products.</title>
        <authorList>
            <person name="Kim T."/>
        </authorList>
    </citation>
    <scope>NUCLEOTIDE SEQUENCE [LARGE SCALE GENOMIC DNA]</scope>
    <source>
        <strain evidence="1">TK-2024</strain>
        <tissue evidence="1">Old leaves</tissue>
    </source>
</reference>
<protein>
    <recommendedName>
        <fullName evidence="3">DUF4283 domain-containing protein</fullName>
    </recommendedName>
</protein>
<evidence type="ECO:0000313" key="2">
    <source>
        <dbReference type="Proteomes" id="UP001472677"/>
    </source>
</evidence>
<comment type="caution">
    <text evidence="1">The sequence shown here is derived from an EMBL/GenBank/DDBJ whole genome shotgun (WGS) entry which is preliminary data.</text>
</comment>
<dbReference type="Proteomes" id="UP001472677">
    <property type="component" value="Unassembled WGS sequence"/>
</dbReference>
<accession>A0ABR2EGC7</accession>
<keyword evidence="2" id="KW-1185">Reference proteome</keyword>
<sequence>MKKGAMIVNNAQGEIMDTQAIASACSTRRIAASPSPLEEQPFAKKSKQDMQRVADFDNSVMETNSTADWGFEAPNGVIENQHDRVAATKASYAFVTTTGSDVNMRNNLKATTIDEEIVVLEEDVILKRDEAIPSIQFLDKVHDQINCNLRNAIVVRLLGRNIGFNASWNRIHAIWKPVREVQFINLDNNYFLARVSDEGDYILRC</sequence>
<gene>
    <name evidence="1" type="ORF">V6N12_013099</name>
</gene>
<evidence type="ECO:0000313" key="1">
    <source>
        <dbReference type="EMBL" id="KAK8560300.1"/>
    </source>
</evidence>